<keyword evidence="6" id="KW-0967">Endosome</keyword>
<reference evidence="14" key="1">
    <citation type="journal article" date="2005" name="Nature">
        <title>The map-based sequence of the rice genome.</title>
        <authorList>
            <consortium name="International rice genome sequencing project (IRGSP)"/>
            <person name="Matsumoto T."/>
            <person name="Wu J."/>
            <person name="Kanamori H."/>
            <person name="Katayose Y."/>
            <person name="Fujisawa M."/>
            <person name="Namiki N."/>
            <person name="Mizuno H."/>
            <person name="Yamamoto K."/>
            <person name="Antonio B.A."/>
            <person name="Baba T."/>
            <person name="Sakata K."/>
            <person name="Nagamura Y."/>
            <person name="Aoki H."/>
            <person name="Arikawa K."/>
            <person name="Arita K."/>
            <person name="Bito T."/>
            <person name="Chiden Y."/>
            <person name="Fujitsuka N."/>
            <person name="Fukunaka R."/>
            <person name="Hamada M."/>
            <person name="Harada C."/>
            <person name="Hayashi A."/>
            <person name="Hijishita S."/>
            <person name="Honda M."/>
            <person name="Hosokawa S."/>
            <person name="Ichikawa Y."/>
            <person name="Idonuma A."/>
            <person name="Iijima M."/>
            <person name="Ikeda M."/>
            <person name="Ikeno M."/>
            <person name="Ito K."/>
            <person name="Ito S."/>
            <person name="Ito T."/>
            <person name="Ito Y."/>
            <person name="Ito Y."/>
            <person name="Iwabuchi A."/>
            <person name="Kamiya K."/>
            <person name="Karasawa W."/>
            <person name="Kurita K."/>
            <person name="Katagiri S."/>
            <person name="Kikuta A."/>
            <person name="Kobayashi H."/>
            <person name="Kobayashi N."/>
            <person name="Machita K."/>
            <person name="Maehara T."/>
            <person name="Masukawa M."/>
            <person name="Mizubayashi T."/>
            <person name="Mukai Y."/>
            <person name="Nagasaki H."/>
            <person name="Nagata Y."/>
            <person name="Naito S."/>
            <person name="Nakashima M."/>
            <person name="Nakama Y."/>
            <person name="Nakamichi Y."/>
            <person name="Nakamura M."/>
            <person name="Meguro A."/>
            <person name="Negishi M."/>
            <person name="Ohta I."/>
            <person name="Ohta T."/>
            <person name="Okamoto M."/>
            <person name="Ono N."/>
            <person name="Saji S."/>
            <person name="Sakaguchi M."/>
            <person name="Sakai K."/>
            <person name="Shibata M."/>
            <person name="Shimokawa T."/>
            <person name="Song J."/>
            <person name="Takazaki Y."/>
            <person name="Terasawa K."/>
            <person name="Tsugane M."/>
            <person name="Tsuji K."/>
            <person name="Ueda S."/>
            <person name="Waki K."/>
            <person name="Yamagata H."/>
            <person name="Yamamoto M."/>
            <person name="Yamamoto S."/>
            <person name="Yamane H."/>
            <person name="Yoshiki S."/>
            <person name="Yoshihara R."/>
            <person name="Yukawa K."/>
            <person name="Zhong H."/>
            <person name="Yano M."/>
            <person name="Yuan Q."/>
            <person name="Ouyang S."/>
            <person name="Liu J."/>
            <person name="Jones K.M."/>
            <person name="Gansberger K."/>
            <person name="Moffat K."/>
            <person name="Hill J."/>
            <person name="Bera J."/>
            <person name="Fadrosh D."/>
            <person name="Jin S."/>
            <person name="Johri S."/>
            <person name="Kim M."/>
            <person name="Overton L."/>
            <person name="Reardon M."/>
            <person name="Tsitrin T."/>
            <person name="Vuong H."/>
            <person name="Weaver B."/>
            <person name="Ciecko A."/>
            <person name="Tallon L."/>
            <person name="Jackson J."/>
            <person name="Pai G."/>
            <person name="Aken S.V."/>
            <person name="Utterback T."/>
            <person name="Reidmuller S."/>
            <person name="Feldblyum T."/>
            <person name="Hsiao J."/>
            <person name="Zismann V."/>
            <person name="Iobst S."/>
            <person name="de Vazeille A.R."/>
            <person name="Buell C.R."/>
            <person name="Ying K."/>
            <person name="Li Y."/>
            <person name="Lu T."/>
            <person name="Huang Y."/>
            <person name="Zhao Q."/>
            <person name="Feng Q."/>
            <person name="Zhang L."/>
            <person name="Zhu J."/>
            <person name="Weng Q."/>
            <person name="Mu J."/>
            <person name="Lu Y."/>
            <person name="Fan D."/>
            <person name="Liu Y."/>
            <person name="Guan J."/>
            <person name="Zhang Y."/>
            <person name="Yu S."/>
            <person name="Liu X."/>
            <person name="Zhang Y."/>
            <person name="Hong G."/>
            <person name="Han B."/>
            <person name="Choisne N."/>
            <person name="Demange N."/>
            <person name="Orjeda G."/>
            <person name="Samain S."/>
            <person name="Cattolico L."/>
            <person name="Pelletier E."/>
            <person name="Couloux A."/>
            <person name="Segurens B."/>
            <person name="Wincker P."/>
            <person name="D'Hont A."/>
            <person name="Scarpelli C."/>
            <person name="Weissenbach J."/>
            <person name="Salanoubat M."/>
            <person name="Quetier F."/>
            <person name="Yu Y."/>
            <person name="Kim H.R."/>
            <person name="Rambo T."/>
            <person name="Currie J."/>
            <person name="Collura K."/>
            <person name="Luo M."/>
            <person name="Yang T."/>
            <person name="Ammiraju J.S.S."/>
            <person name="Engler F."/>
            <person name="Soderlund C."/>
            <person name="Wing R.A."/>
            <person name="Palmer L.E."/>
            <person name="de la Bastide M."/>
            <person name="Spiegel L."/>
            <person name="Nascimento L."/>
            <person name="Zutavern T."/>
            <person name="O'Shaughnessy A."/>
            <person name="Dike S."/>
            <person name="Dedhia N."/>
            <person name="Preston R."/>
            <person name="Balija V."/>
            <person name="McCombie W.R."/>
            <person name="Chow T."/>
            <person name="Chen H."/>
            <person name="Chung M."/>
            <person name="Chen C."/>
            <person name="Shaw J."/>
            <person name="Wu H."/>
            <person name="Hsiao K."/>
            <person name="Chao Y."/>
            <person name="Chu M."/>
            <person name="Cheng C."/>
            <person name="Hour A."/>
            <person name="Lee P."/>
            <person name="Lin S."/>
            <person name="Lin Y."/>
            <person name="Liou J."/>
            <person name="Liu S."/>
            <person name="Hsing Y."/>
            <person name="Raghuvanshi S."/>
            <person name="Mohanty A."/>
            <person name="Bharti A.K."/>
            <person name="Gaur A."/>
            <person name="Gupta V."/>
            <person name="Kumar D."/>
            <person name="Ravi V."/>
            <person name="Vij S."/>
            <person name="Kapur A."/>
            <person name="Khurana P."/>
            <person name="Khurana P."/>
            <person name="Khurana J.P."/>
            <person name="Tyagi A.K."/>
            <person name="Gaikwad K."/>
            <person name="Singh A."/>
            <person name="Dalal V."/>
            <person name="Srivastava S."/>
            <person name="Dixit A."/>
            <person name="Pal A.K."/>
            <person name="Ghazi I.A."/>
            <person name="Yadav M."/>
            <person name="Pandit A."/>
            <person name="Bhargava A."/>
            <person name="Sureshbabu K."/>
            <person name="Batra K."/>
            <person name="Sharma T.R."/>
            <person name="Mohapatra T."/>
            <person name="Singh N.K."/>
            <person name="Messing J."/>
            <person name="Nelson A.B."/>
            <person name="Fuks G."/>
            <person name="Kavchok S."/>
            <person name="Keizer G."/>
            <person name="Linton E."/>
            <person name="Llaca V."/>
            <person name="Song R."/>
            <person name="Tanyolac B."/>
            <person name="Young S."/>
            <person name="Ho-Il K."/>
            <person name="Hahn J.H."/>
            <person name="Sangsakoo G."/>
            <person name="Vanavichit A."/>
            <person name="de Mattos Luiz.A.T."/>
            <person name="Zimmer P.D."/>
            <person name="Malone G."/>
            <person name="Dellagostin O."/>
            <person name="de Oliveira A.C."/>
            <person name="Bevan M."/>
            <person name="Bancroft I."/>
            <person name="Minx P."/>
            <person name="Cordum H."/>
            <person name="Wilson R."/>
            <person name="Cheng Z."/>
            <person name="Jin W."/>
            <person name="Jiang J."/>
            <person name="Leong S.A."/>
            <person name="Iwama H."/>
            <person name="Gojobori T."/>
            <person name="Itoh T."/>
            <person name="Niimura Y."/>
            <person name="Fujii Y."/>
            <person name="Habara T."/>
            <person name="Sakai H."/>
            <person name="Sato Y."/>
            <person name="Wilson G."/>
            <person name="Kumar K."/>
            <person name="McCouch S."/>
            <person name="Juretic N."/>
            <person name="Hoen D."/>
            <person name="Wright S."/>
            <person name="Bruskiewich R."/>
            <person name="Bureau T."/>
            <person name="Miyao A."/>
            <person name="Hirochika H."/>
            <person name="Nishikawa T."/>
            <person name="Kadowaki K."/>
            <person name="Sugiura M."/>
            <person name="Burr B."/>
            <person name="Sasaki T."/>
        </authorList>
    </citation>
    <scope>NUCLEOTIDE SEQUENCE [LARGE SCALE GENOMIC DNA]</scope>
    <source>
        <strain evidence="14">cv. Nipponbare</strain>
    </source>
</reference>
<dbReference type="Gene3D" id="3.50.30.30">
    <property type="match status" value="1"/>
</dbReference>
<evidence type="ECO:0000256" key="7">
    <source>
        <dbReference type="ARBA" id="ARBA00022801"/>
    </source>
</evidence>
<dbReference type="InterPro" id="IPR003137">
    <property type="entry name" value="PA_domain"/>
</dbReference>
<dbReference type="ExpressionAtlas" id="A0A0P0Y1S4">
    <property type="expression patterns" value="baseline and differential"/>
</dbReference>
<evidence type="ECO:0007829" key="16">
    <source>
        <dbReference type="ProteomicsDB" id="A0A0P0Y1S4"/>
    </source>
</evidence>
<dbReference type="PANTHER" id="PTHR12174">
    <property type="entry name" value="SIGNAL PEPTIDE PEPTIDASE"/>
    <property type="match status" value="1"/>
</dbReference>
<evidence type="ECO:0000256" key="5">
    <source>
        <dbReference type="ARBA" id="ARBA00022729"/>
    </source>
</evidence>
<name>A0A0P0Y1S4_ORYSJ</name>
<feature type="chain" id="PRO_5006057352" evidence="11">
    <location>
        <begin position="27"/>
        <end position="182"/>
    </location>
</feature>
<evidence type="ECO:0007829" key="15">
    <source>
        <dbReference type="PeptideAtlas" id="A0A0P0Y1S4"/>
    </source>
</evidence>
<dbReference type="EMBL" id="AP014967">
    <property type="protein sequence ID" value="BAT13828.1"/>
    <property type="molecule type" value="Genomic_DNA"/>
</dbReference>
<evidence type="ECO:0000256" key="4">
    <source>
        <dbReference type="ARBA" id="ARBA00022692"/>
    </source>
</evidence>
<dbReference type="Proteomes" id="UP000059680">
    <property type="component" value="Chromosome 11"/>
</dbReference>
<evidence type="ECO:0000256" key="10">
    <source>
        <dbReference type="ARBA" id="ARBA00023180"/>
    </source>
</evidence>
<keyword evidence="15 16" id="KW-1267">Proteomics identification</keyword>
<evidence type="ECO:0000256" key="8">
    <source>
        <dbReference type="ARBA" id="ARBA00022989"/>
    </source>
</evidence>
<keyword evidence="9" id="KW-0472">Membrane</keyword>
<organism evidence="13 14">
    <name type="scientific">Oryza sativa subsp. japonica</name>
    <name type="common">Rice</name>
    <dbReference type="NCBI Taxonomy" id="39947"/>
    <lineage>
        <taxon>Eukaryota</taxon>
        <taxon>Viridiplantae</taxon>
        <taxon>Streptophyta</taxon>
        <taxon>Embryophyta</taxon>
        <taxon>Tracheophyta</taxon>
        <taxon>Spermatophyta</taxon>
        <taxon>Magnoliopsida</taxon>
        <taxon>Liliopsida</taxon>
        <taxon>Poales</taxon>
        <taxon>Poaceae</taxon>
        <taxon>BOP clade</taxon>
        <taxon>Oryzoideae</taxon>
        <taxon>Oryzeae</taxon>
        <taxon>Oryzinae</taxon>
        <taxon>Oryza</taxon>
        <taxon>Oryza sativa</taxon>
    </lineage>
</organism>
<dbReference type="GO" id="GO:0042500">
    <property type="term" value="F:aspartic endopeptidase activity, intramembrane cleaving"/>
    <property type="evidence" value="ECO:0007669"/>
    <property type="project" value="InterPro"/>
</dbReference>
<dbReference type="FunFam" id="3.50.30.30:FF:000007">
    <property type="entry name" value="Signal peptide peptidase-like 3"/>
    <property type="match status" value="1"/>
</dbReference>
<dbReference type="AlphaFoldDB" id="A0A0P0Y1S4"/>
<keyword evidence="4" id="KW-0812">Transmembrane</keyword>
<keyword evidence="8" id="KW-1133">Transmembrane helix</keyword>
<dbReference type="SUPFAM" id="SSF52025">
    <property type="entry name" value="PA domain"/>
    <property type="match status" value="1"/>
</dbReference>
<dbReference type="Gramene" id="Os11t0433200-01">
    <property type="protein sequence ID" value="Os11t0433200-01"/>
    <property type="gene ID" value="Os11g0433200"/>
</dbReference>
<reference evidence="13 14" key="3">
    <citation type="journal article" date="2013" name="Rice">
        <title>Improvement of the Oryza sativa Nipponbare reference genome using next generation sequence and optical map data.</title>
        <authorList>
            <person name="Kawahara Y."/>
            <person name="de la Bastide M."/>
            <person name="Hamilton J.P."/>
            <person name="Kanamori H."/>
            <person name="McCombie W.R."/>
            <person name="Ouyang S."/>
            <person name="Schwartz D.C."/>
            <person name="Tanaka T."/>
            <person name="Wu J."/>
            <person name="Zhou S."/>
            <person name="Childs K.L."/>
            <person name="Davidson R.M."/>
            <person name="Lin H."/>
            <person name="Quesada-Ocampo L."/>
            <person name="Vaillancourt B."/>
            <person name="Sakai H."/>
            <person name="Lee S.S."/>
            <person name="Kim J."/>
            <person name="Numa H."/>
            <person name="Itoh T."/>
            <person name="Buell C.R."/>
            <person name="Matsumoto T."/>
        </authorList>
    </citation>
    <scope>NUCLEOTIDE SEQUENCE [LARGE SCALE GENOMIC DNA]</scope>
    <source>
        <strain evidence="14">cv. Nipponbare</strain>
    </source>
</reference>
<dbReference type="InterPro" id="IPR046450">
    <property type="entry name" value="PA_dom_sf"/>
</dbReference>
<comment type="similarity">
    <text evidence="3">Belongs to the peptidase A22B family.</text>
</comment>
<dbReference type="CDD" id="cd02132">
    <property type="entry name" value="PA_GO-like"/>
    <property type="match status" value="1"/>
</dbReference>
<evidence type="ECO:0000256" key="3">
    <source>
        <dbReference type="ARBA" id="ARBA00006859"/>
    </source>
</evidence>
<reference evidence="13 14" key="2">
    <citation type="journal article" date="2013" name="Plant Cell Physiol.">
        <title>Rice Annotation Project Database (RAP-DB): an integrative and interactive database for rice genomics.</title>
        <authorList>
            <person name="Sakai H."/>
            <person name="Lee S.S."/>
            <person name="Tanaka T."/>
            <person name="Numa H."/>
            <person name="Kim J."/>
            <person name="Kawahara Y."/>
            <person name="Wakimoto H."/>
            <person name="Yang C.C."/>
            <person name="Iwamoto M."/>
            <person name="Abe T."/>
            <person name="Yamada Y."/>
            <person name="Muto A."/>
            <person name="Inokuchi H."/>
            <person name="Ikemura T."/>
            <person name="Matsumoto T."/>
            <person name="Sasaki T."/>
            <person name="Itoh T."/>
        </authorList>
    </citation>
    <scope>NUCLEOTIDE SEQUENCE [LARGE SCALE GENOMIC DNA]</scope>
    <source>
        <strain evidence="14">cv. Nipponbare</strain>
    </source>
</reference>
<evidence type="ECO:0000256" key="6">
    <source>
        <dbReference type="ARBA" id="ARBA00022753"/>
    </source>
</evidence>
<feature type="domain" description="PA" evidence="12">
    <location>
        <begin position="91"/>
        <end position="170"/>
    </location>
</feature>
<evidence type="ECO:0000256" key="9">
    <source>
        <dbReference type="ARBA" id="ARBA00023136"/>
    </source>
</evidence>
<evidence type="ECO:0000256" key="2">
    <source>
        <dbReference type="ARBA" id="ARBA00004337"/>
    </source>
</evidence>
<keyword evidence="14" id="KW-1185">Reference proteome</keyword>
<evidence type="ECO:0000256" key="1">
    <source>
        <dbReference type="ARBA" id="ARBA00003012"/>
    </source>
</evidence>
<dbReference type="GO" id="GO:0010008">
    <property type="term" value="C:endosome membrane"/>
    <property type="evidence" value="ECO:0007669"/>
    <property type="project" value="UniProtKB-SubCell"/>
</dbReference>
<sequence>MATHHARRLPAAAAVLLLVLLAGGSAADDASSDDDAGVPPSPGCSNKFQLVKVKNWVNGTEGTIVVGLSARFGASVPRDIHEAQKTFAVLANPLDCCSNSTSKLTNYIAIAQRGECAFTAKAKIAQTGGAVGLLVINDNEELYKMVCSDNDTSINVTIPVVMIPQSAGKKMKGLLDQGARRE</sequence>
<feature type="signal peptide" evidence="11">
    <location>
        <begin position="1"/>
        <end position="26"/>
    </location>
</feature>
<comment type="function">
    <text evidence="1">Intramembrane-cleaving aspartic protease (I-CLiP) that cleaves type II membrane signal peptides in the hydrophobic plane of the membrane.</text>
</comment>
<evidence type="ECO:0000259" key="12">
    <source>
        <dbReference type="Pfam" id="PF02225"/>
    </source>
</evidence>
<protein>
    <submittedName>
        <fullName evidence="13">Os11g0433200 protein</fullName>
    </submittedName>
</protein>
<dbReference type="Pfam" id="PF02225">
    <property type="entry name" value="PA"/>
    <property type="match status" value="1"/>
</dbReference>
<evidence type="ECO:0000313" key="13">
    <source>
        <dbReference type="EMBL" id="BAT13828.1"/>
    </source>
</evidence>
<accession>A0A0P0Y1S4</accession>
<dbReference type="PANTHER" id="PTHR12174:SF90">
    <property type="entry name" value="SIGNAL PEPTIDE PEPTIDASE-LIKE 3"/>
    <property type="match status" value="1"/>
</dbReference>
<evidence type="ECO:0000256" key="11">
    <source>
        <dbReference type="SAM" id="SignalP"/>
    </source>
</evidence>
<proteinExistence type="evidence at protein level"/>
<dbReference type="InterPro" id="IPR007369">
    <property type="entry name" value="Peptidase_A22B_SPP"/>
</dbReference>
<comment type="subcellular location">
    <subcellularLocation>
        <location evidence="2">Endosome membrane</location>
        <topology evidence="2">Multi-pass membrane protein</topology>
    </subcellularLocation>
</comment>
<keyword evidence="10" id="KW-0325">Glycoprotein</keyword>
<keyword evidence="5 11" id="KW-0732">Signal</keyword>
<keyword evidence="7" id="KW-0378">Hydrolase</keyword>
<evidence type="ECO:0000313" key="14">
    <source>
        <dbReference type="Proteomes" id="UP000059680"/>
    </source>
</evidence>
<gene>
    <name evidence="13" type="ordered locus">Os11g0433200</name>
    <name evidence="13" type="ORF">OSNPB_110433200</name>
</gene>